<accession>A0A5J4Z3F1</accession>
<reference evidence="9" key="1">
    <citation type="journal article" date="2019" name="Nat. Commun.">
        <title>Expansion of phycobilisome linker gene families in mesophilic red algae.</title>
        <authorList>
            <person name="Lee J."/>
            <person name="Kim D."/>
            <person name="Bhattacharya D."/>
            <person name="Yoon H.S."/>
        </authorList>
    </citation>
    <scope>NUCLEOTIDE SEQUENCE [LARGE SCALE GENOMIC DNA]</scope>
    <source>
        <strain evidence="9">CCMP 1328</strain>
    </source>
</reference>
<feature type="domain" description="ABC transmembrane type-1" evidence="7">
    <location>
        <begin position="552"/>
        <end position="743"/>
    </location>
</feature>
<evidence type="ECO:0000256" key="5">
    <source>
        <dbReference type="SAM" id="MobiDB-lite"/>
    </source>
</evidence>
<dbReference type="GO" id="GO:0055085">
    <property type="term" value="P:transmembrane transport"/>
    <property type="evidence" value="ECO:0007669"/>
    <property type="project" value="InterPro"/>
</dbReference>
<feature type="compositionally biased region" description="Basic residues" evidence="5">
    <location>
        <begin position="54"/>
        <end position="66"/>
    </location>
</feature>
<dbReference type="Proteomes" id="UP000324585">
    <property type="component" value="Unassembled WGS sequence"/>
</dbReference>
<dbReference type="InterPro" id="IPR000515">
    <property type="entry name" value="MetI-like"/>
</dbReference>
<feature type="transmembrane region" description="Helical" evidence="6">
    <location>
        <begin position="216"/>
        <end position="235"/>
    </location>
</feature>
<dbReference type="Gene3D" id="1.10.3720.10">
    <property type="entry name" value="MetI-like"/>
    <property type="match status" value="2"/>
</dbReference>
<comment type="subcellular location">
    <subcellularLocation>
        <location evidence="1">Membrane</location>
        <topology evidence="1">Multi-pass membrane protein</topology>
    </subcellularLocation>
</comment>
<evidence type="ECO:0000256" key="6">
    <source>
        <dbReference type="SAM" id="Phobius"/>
    </source>
</evidence>
<evidence type="ECO:0000256" key="4">
    <source>
        <dbReference type="ARBA" id="ARBA00023136"/>
    </source>
</evidence>
<dbReference type="PANTHER" id="PTHR42744:SF1">
    <property type="entry name" value="BINDING-PROTEIN-DEPENDENT TRANSPORT SYSTEMS INNER MEMBRANE COMPONENT"/>
    <property type="match status" value="1"/>
</dbReference>
<name>A0A5J4Z3F1_PORPP</name>
<feature type="transmembrane region" description="Helical" evidence="6">
    <location>
        <begin position="590"/>
        <end position="611"/>
    </location>
</feature>
<feature type="domain" description="ABC transmembrane type-1" evidence="7">
    <location>
        <begin position="212"/>
        <end position="411"/>
    </location>
</feature>
<keyword evidence="9" id="KW-1185">Reference proteome</keyword>
<dbReference type="CDD" id="cd06261">
    <property type="entry name" value="TM_PBP2"/>
    <property type="match status" value="2"/>
</dbReference>
<feature type="transmembrane region" description="Helical" evidence="6">
    <location>
        <begin position="551"/>
        <end position="578"/>
    </location>
</feature>
<feature type="transmembrane region" description="Helical" evidence="6">
    <location>
        <begin position="666"/>
        <end position="688"/>
    </location>
</feature>
<dbReference type="OrthoDB" id="3727at2759"/>
<feature type="transmembrane region" description="Helical" evidence="6">
    <location>
        <begin position="723"/>
        <end position="744"/>
    </location>
</feature>
<feature type="transmembrane region" description="Helical" evidence="6">
    <location>
        <begin position="617"/>
        <end position="645"/>
    </location>
</feature>
<organism evidence="8 9">
    <name type="scientific">Porphyridium purpureum</name>
    <name type="common">Red alga</name>
    <name type="synonym">Porphyridium cruentum</name>
    <dbReference type="NCBI Taxonomy" id="35688"/>
    <lineage>
        <taxon>Eukaryota</taxon>
        <taxon>Rhodophyta</taxon>
        <taxon>Bangiophyceae</taxon>
        <taxon>Porphyridiales</taxon>
        <taxon>Porphyridiaceae</taxon>
        <taxon>Porphyridium</taxon>
    </lineage>
</organism>
<dbReference type="EMBL" id="VRMN01000001">
    <property type="protein sequence ID" value="KAA8498489.1"/>
    <property type="molecule type" value="Genomic_DNA"/>
</dbReference>
<sequence>MDLHAGCRSGAGSSHAPHAFVASGAALFGGRALVDAGCACRLVLDKRACAVRHATSRRGARAHAARLRSSASGAADGPGSDGKPVNGAESRGQSDVEKGSVAPRRAEQQGGADHPQVDTFALEGDYDYESESDDSVRTESPSSYSELQRRAIQNARMPDFSNVLLPKVSDLVLLAVLIGATYLVFTASATVVMGPYTRAPVDLTPAALPWLAMQSVLRMTFAYVLSLFFAVGYAYTAYRVPVAAQLLMIVIDVLQSIPLLSFVPAVVYGLIRMFPGARIGVELAATLLLFTAMVWNMILGFYQALISIPRELREVAEVLQLSAWKRFWTLEFPAGIISLVWNSIMSVAGGWFFLISIESFELGAEKFQLPGLGSFLAHAADVSDFRAVGYGLAVVICIIIVTDVLLWQPLIAWSERFKFGSSRGSMNRSDGGASISPLALLAKRSVLVRALGENVVRPLWNDFTNLKFGQGSVHKKVARASIAQVPAAKLEIGWLPDPIRIAVGSRIRQTRAVLGWAFKIALSALTLVYGLKSCTILRTIPWASWREIAIGSAFTLLRVIASLMLSMVWTVPLGVAVGRDPKLAARVQPLVQIAASVPATALFPVLLLGLANVGGGIQIGSVLLMMLGTCWFVLFNCIAGTLAIPPELFEASDVFGGSNAALRWRTLILPGIFPYLLTGVITAVGGAWNASIVSEYVSFHGGVLQTRGLGALISSAAAKGDSALLLAGTLVMSIIVLATNRFLWSPLSKLAREKYSVE</sequence>
<feature type="compositionally biased region" description="Low complexity" evidence="5">
    <location>
        <begin position="67"/>
        <end position="82"/>
    </location>
</feature>
<dbReference type="Pfam" id="PF00528">
    <property type="entry name" value="BPD_transp_1"/>
    <property type="match status" value="2"/>
</dbReference>
<dbReference type="PANTHER" id="PTHR42744">
    <property type="entry name" value="BINDING-PROTEIN-DEPENDENT TRANSPORT SYSTEMS INNER MEMBRANE COMPONENT"/>
    <property type="match status" value="1"/>
</dbReference>
<protein>
    <submittedName>
        <fullName evidence="8">Taurine transport system permease protein TauC</fullName>
    </submittedName>
</protein>
<dbReference type="PROSITE" id="PS50928">
    <property type="entry name" value="ABC_TM1"/>
    <property type="match status" value="2"/>
</dbReference>
<keyword evidence="4 6" id="KW-0472">Membrane</keyword>
<dbReference type="SUPFAM" id="SSF161098">
    <property type="entry name" value="MetI-like"/>
    <property type="match status" value="2"/>
</dbReference>
<comment type="caution">
    <text evidence="8">The sequence shown here is derived from an EMBL/GenBank/DDBJ whole genome shotgun (WGS) entry which is preliminary data.</text>
</comment>
<keyword evidence="2 6" id="KW-0812">Transmembrane</keyword>
<evidence type="ECO:0000256" key="2">
    <source>
        <dbReference type="ARBA" id="ARBA00022692"/>
    </source>
</evidence>
<evidence type="ECO:0000313" key="9">
    <source>
        <dbReference type="Proteomes" id="UP000324585"/>
    </source>
</evidence>
<keyword evidence="3 6" id="KW-1133">Transmembrane helix</keyword>
<feature type="transmembrane region" description="Helical" evidence="6">
    <location>
        <begin position="171"/>
        <end position="196"/>
    </location>
</feature>
<dbReference type="GO" id="GO:0016020">
    <property type="term" value="C:membrane"/>
    <property type="evidence" value="ECO:0007669"/>
    <property type="project" value="UniProtKB-SubCell"/>
</dbReference>
<feature type="transmembrane region" description="Helical" evidence="6">
    <location>
        <begin position="390"/>
        <end position="413"/>
    </location>
</feature>
<evidence type="ECO:0000259" key="7">
    <source>
        <dbReference type="PROSITE" id="PS50928"/>
    </source>
</evidence>
<evidence type="ECO:0000313" key="8">
    <source>
        <dbReference type="EMBL" id="KAA8498489.1"/>
    </source>
</evidence>
<gene>
    <name evidence="8" type="ORF">FVE85_6074</name>
</gene>
<feature type="transmembrane region" description="Helical" evidence="6">
    <location>
        <begin position="283"/>
        <end position="306"/>
    </location>
</feature>
<dbReference type="AlphaFoldDB" id="A0A5J4Z3F1"/>
<feature type="transmembrane region" description="Helical" evidence="6">
    <location>
        <begin position="327"/>
        <end position="354"/>
    </location>
</feature>
<dbReference type="OMA" id="PNRWDAV"/>
<feature type="transmembrane region" description="Helical" evidence="6">
    <location>
        <begin position="247"/>
        <end position="271"/>
    </location>
</feature>
<evidence type="ECO:0000256" key="3">
    <source>
        <dbReference type="ARBA" id="ARBA00022989"/>
    </source>
</evidence>
<proteinExistence type="predicted"/>
<dbReference type="InterPro" id="IPR035906">
    <property type="entry name" value="MetI-like_sf"/>
</dbReference>
<feature type="region of interest" description="Disordered" evidence="5">
    <location>
        <begin position="54"/>
        <end position="118"/>
    </location>
</feature>
<evidence type="ECO:0000256" key="1">
    <source>
        <dbReference type="ARBA" id="ARBA00004141"/>
    </source>
</evidence>